<sequence length="131" mass="13248">ASLSLLPASSSHSSRSCSPSPSPGAEKAIIDSSSRSKIKDHSLQDLLSAYNLLLLPQMLAAAQAAGESSATPLDFSGKAEGCASTLTSSKKAEECSTLTSSEASDAETSSTPPKSLSRASNQGFSIDAILG</sequence>
<evidence type="ECO:0000313" key="2">
    <source>
        <dbReference type="EMBL" id="GMS82447.1"/>
    </source>
</evidence>
<accession>A0AAV5SIG9</accession>
<reference evidence="2" key="1">
    <citation type="submission" date="2023-10" db="EMBL/GenBank/DDBJ databases">
        <title>Genome assembly of Pristionchus species.</title>
        <authorList>
            <person name="Yoshida K."/>
            <person name="Sommer R.J."/>
        </authorList>
    </citation>
    <scope>NUCLEOTIDE SEQUENCE</scope>
    <source>
        <strain evidence="2">RS0144</strain>
    </source>
</reference>
<feature type="compositionally biased region" description="Low complexity" evidence="1">
    <location>
        <begin position="1"/>
        <end position="19"/>
    </location>
</feature>
<evidence type="ECO:0000256" key="1">
    <source>
        <dbReference type="SAM" id="MobiDB-lite"/>
    </source>
</evidence>
<organism evidence="2 3">
    <name type="scientific">Pristionchus entomophagus</name>
    <dbReference type="NCBI Taxonomy" id="358040"/>
    <lineage>
        <taxon>Eukaryota</taxon>
        <taxon>Metazoa</taxon>
        <taxon>Ecdysozoa</taxon>
        <taxon>Nematoda</taxon>
        <taxon>Chromadorea</taxon>
        <taxon>Rhabditida</taxon>
        <taxon>Rhabditina</taxon>
        <taxon>Diplogasteromorpha</taxon>
        <taxon>Diplogasteroidea</taxon>
        <taxon>Neodiplogasteridae</taxon>
        <taxon>Pristionchus</taxon>
    </lineage>
</organism>
<feature type="non-terminal residue" evidence="2">
    <location>
        <position position="131"/>
    </location>
</feature>
<gene>
    <name evidence="2" type="ORF">PENTCL1PPCAC_4622</name>
</gene>
<dbReference type="Proteomes" id="UP001432027">
    <property type="component" value="Unassembled WGS sequence"/>
</dbReference>
<proteinExistence type="predicted"/>
<feature type="region of interest" description="Disordered" evidence="1">
    <location>
        <begin position="93"/>
        <end position="131"/>
    </location>
</feature>
<evidence type="ECO:0000313" key="3">
    <source>
        <dbReference type="Proteomes" id="UP001432027"/>
    </source>
</evidence>
<feature type="non-terminal residue" evidence="2">
    <location>
        <position position="1"/>
    </location>
</feature>
<dbReference type="AlphaFoldDB" id="A0AAV5SIG9"/>
<keyword evidence="3" id="KW-1185">Reference proteome</keyword>
<name>A0AAV5SIG9_9BILA</name>
<protein>
    <submittedName>
        <fullName evidence="2">Uncharacterized protein</fullName>
    </submittedName>
</protein>
<dbReference type="EMBL" id="BTSX01000002">
    <property type="protein sequence ID" value="GMS82447.1"/>
    <property type="molecule type" value="Genomic_DNA"/>
</dbReference>
<feature type="compositionally biased region" description="Polar residues" evidence="1">
    <location>
        <begin position="112"/>
        <end position="124"/>
    </location>
</feature>
<feature type="compositionally biased region" description="Low complexity" evidence="1">
    <location>
        <begin position="96"/>
        <end position="111"/>
    </location>
</feature>
<feature type="region of interest" description="Disordered" evidence="1">
    <location>
        <begin position="1"/>
        <end position="36"/>
    </location>
</feature>
<comment type="caution">
    <text evidence="2">The sequence shown here is derived from an EMBL/GenBank/DDBJ whole genome shotgun (WGS) entry which is preliminary data.</text>
</comment>